<dbReference type="EMBL" id="JADLRE010000025">
    <property type="protein sequence ID" value="MBF6228707.1"/>
    <property type="molecule type" value="Genomic_DNA"/>
</dbReference>
<evidence type="ECO:0000313" key="1">
    <source>
        <dbReference type="EMBL" id="MBF6228707.1"/>
    </source>
</evidence>
<reference evidence="1 2" key="1">
    <citation type="submission" date="2020-10" db="EMBL/GenBank/DDBJ databases">
        <title>Identification of Nocardia species via Next-generation sequencing and recognition of intraspecies genetic diversity.</title>
        <authorList>
            <person name="Li P."/>
            <person name="Li P."/>
            <person name="Lu B."/>
        </authorList>
    </citation>
    <scope>NUCLEOTIDE SEQUENCE [LARGE SCALE GENOMIC DNA]</scope>
    <source>
        <strain evidence="1 2">N-11</strain>
    </source>
</reference>
<keyword evidence="2" id="KW-1185">Reference proteome</keyword>
<dbReference type="RefSeq" id="WP_195035592.1">
    <property type="nucleotide sequence ID" value="NZ_JADLRE010000025.1"/>
</dbReference>
<name>A0ABS0CGS9_9NOCA</name>
<evidence type="ECO:0000313" key="2">
    <source>
        <dbReference type="Proteomes" id="UP000807309"/>
    </source>
</evidence>
<organism evidence="1 2">
    <name type="scientific">Nocardia abscessus</name>
    <dbReference type="NCBI Taxonomy" id="120957"/>
    <lineage>
        <taxon>Bacteria</taxon>
        <taxon>Bacillati</taxon>
        <taxon>Actinomycetota</taxon>
        <taxon>Actinomycetes</taxon>
        <taxon>Mycobacteriales</taxon>
        <taxon>Nocardiaceae</taxon>
        <taxon>Nocardia</taxon>
    </lineage>
</organism>
<comment type="caution">
    <text evidence="1">The sequence shown here is derived from an EMBL/GenBank/DDBJ whole genome shotgun (WGS) entry which is preliminary data.</text>
</comment>
<proteinExistence type="predicted"/>
<protein>
    <submittedName>
        <fullName evidence="1">Uncharacterized protein</fullName>
    </submittedName>
</protein>
<accession>A0ABS0CGS9</accession>
<gene>
    <name evidence="1" type="ORF">IU470_26840</name>
</gene>
<dbReference type="Proteomes" id="UP000807309">
    <property type="component" value="Unassembled WGS sequence"/>
</dbReference>
<sequence>MEFELLIQLREAIGTGGEQDGIHGEIRYAAPLWDRVTITALAQCLHSADHLVAHRDRRTGRLIADACGARDFPD</sequence>